<dbReference type="PROSITE" id="PS50835">
    <property type="entry name" value="IG_LIKE"/>
    <property type="match status" value="1"/>
</dbReference>
<comment type="caution">
    <text evidence="4">The sequence shown here is derived from an EMBL/GenBank/DDBJ whole genome shotgun (WGS) entry which is preliminary data.</text>
</comment>
<organism evidence="4 5">
    <name type="scientific">Menidia menidia</name>
    <name type="common">Atlantic silverside</name>
    <dbReference type="NCBI Taxonomy" id="238744"/>
    <lineage>
        <taxon>Eukaryota</taxon>
        <taxon>Metazoa</taxon>
        <taxon>Chordata</taxon>
        <taxon>Craniata</taxon>
        <taxon>Vertebrata</taxon>
        <taxon>Euteleostomi</taxon>
        <taxon>Actinopterygii</taxon>
        <taxon>Neopterygii</taxon>
        <taxon>Teleostei</taxon>
        <taxon>Neoteleostei</taxon>
        <taxon>Acanthomorphata</taxon>
        <taxon>Ovalentaria</taxon>
        <taxon>Atherinomorphae</taxon>
        <taxon>Atheriniformes</taxon>
        <taxon>Atherinopsidae</taxon>
        <taxon>Menidiinae</taxon>
        <taxon>Menidia</taxon>
    </lineage>
</organism>
<protein>
    <submittedName>
        <fullName evidence="4">(Atlantic silverside) hypothetical protein</fullName>
    </submittedName>
</protein>
<dbReference type="EMBL" id="CAJRST010036666">
    <property type="protein sequence ID" value="CAG5991233.1"/>
    <property type="molecule type" value="Genomic_DNA"/>
</dbReference>
<keyword evidence="5" id="KW-1185">Reference proteome</keyword>
<feature type="signal peptide" evidence="2">
    <location>
        <begin position="1"/>
        <end position="17"/>
    </location>
</feature>
<feature type="transmembrane region" description="Helical" evidence="1">
    <location>
        <begin position="125"/>
        <end position="147"/>
    </location>
</feature>
<accession>A0A8S4BIV6</accession>
<dbReference type="InterPro" id="IPR036179">
    <property type="entry name" value="Ig-like_dom_sf"/>
</dbReference>
<dbReference type="SUPFAM" id="SSF48726">
    <property type="entry name" value="Immunoglobulin"/>
    <property type="match status" value="1"/>
</dbReference>
<evidence type="ECO:0000256" key="2">
    <source>
        <dbReference type="SAM" id="SignalP"/>
    </source>
</evidence>
<dbReference type="InterPro" id="IPR013783">
    <property type="entry name" value="Ig-like_fold"/>
</dbReference>
<dbReference type="InterPro" id="IPR007110">
    <property type="entry name" value="Ig-like_dom"/>
</dbReference>
<dbReference type="Proteomes" id="UP000677803">
    <property type="component" value="Unassembled WGS sequence"/>
</dbReference>
<evidence type="ECO:0000313" key="4">
    <source>
        <dbReference type="EMBL" id="CAG5991233.1"/>
    </source>
</evidence>
<keyword evidence="1" id="KW-1133">Transmembrane helix</keyword>
<gene>
    <name evidence="4" type="ORF">MMEN_LOCUS17482</name>
</gene>
<keyword evidence="1" id="KW-0812">Transmembrane</keyword>
<feature type="domain" description="Ig-like" evidence="3">
    <location>
        <begin position="54"/>
        <end position="118"/>
    </location>
</feature>
<evidence type="ECO:0000256" key="1">
    <source>
        <dbReference type="SAM" id="Phobius"/>
    </source>
</evidence>
<proteinExistence type="predicted"/>
<dbReference type="OrthoDB" id="8962944at2759"/>
<dbReference type="AlphaFoldDB" id="A0A8S4BIV6"/>
<name>A0A8S4BIV6_9TELE</name>
<evidence type="ECO:0000259" key="3">
    <source>
        <dbReference type="PROSITE" id="PS50835"/>
    </source>
</evidence>
<keyword evidence="1" id="KW-0472">Membrane</keyword>
<sequence>MTRLLVWLCILPGLLLLADVCSPGGSFNCDGCNNGTGCCQLSHNYTVCVNVSVDGNGTLLRCRHNFTNVNVTFTWFKDKTEIIGQKKDTLPLNKEKDGQYMCNVDSSCGNCTSAPFVQASKKPDLMIVLVICAISALVLVTAMGLIMKCKLKRENAKYKERMMQRVQAGQREVPLPMTSRST</sequence>
<reference evidence="4" key="1">
    <citation type="submission" date="2021-05" db="EMBL/GenBank/DDBJ databases">
        <authorList>
            <person name="Tigano A."/>
        </authorList>
    </citation>
    <scope>NUCLEOTIDE SEQUENCE</scope>
</reference>
<dbReference type="Gene3D" id="2.60.40.10">
    <property type="entry name" value="Immunoglobulins"/>
    <property type="match status" value="1"/>
</dbReference>
<keyword evidence="2" id="KW-0732">Signal</keyword>
<feature type="chain" id="PRO_5035733550" evidence="2">
    <location>
        <begin position="18"/>
        <end position="182"/>
    </location>
</feature>
<evidence type="ECO:0000313" key="5">
    <source>
        <dbReference type="Proteomes" id="UP000677803"/>
    </source>
</evidence>